<dbReference type="Proteomes" id="UP000694853">
    <property type="component" value="Unplaced"/>
</dbReference>
<dbReference type="KEGG" id="aprc:113850903"/>
<sequence>MATNPIFREYIGGKPYPDDLNDFPDIINTKLDEFHFLLASAVEEYDSNGKGTGIFRQNWNERYFGAEHIKELKRKYRYENVKVKVMISIGGRGNAFDPAEKEVWPDRARDSLEKIIQHYQRLDAIIDGIDINYEVVKTNETDFAHCIGSVIDALKNKDKVINEVSIAPSKNTQSHYLKLYRAHQKDVRLVDYQFYDQSVPSAADFVALVRQLSDEYQENILLAGFSTDPDDSGKLSREVFIEAATDLINTGSLRGIFVWDANDSAAADDPFFFEIKAQNLLVGSDSK</sequence>
<protein>
    <submittedName>
        <fullName evidence="3">Chitinase 2-like</fullName>
    </submittedName>
</protein>
<organism evidence="2 3">
    <name type="scientific">Abrus precatorius</name>
    <name type="common">Indian licorice</name>
    <name type="synonym">Glycine abrus</name>
    <dbReference type="NCBI Taxonomy" id="3816"/>
    <lineage>
        <taxon>Eukaryota</taxon>
        <taxon>Viridiplantae</taxon>
        <taxon>Streptophyta</taxon>
        <taxon>Embryophyta</taxon>
        <taxon>Tracheophyta</taxon>
        <taxon>Spermatophyta</taxon>
        <taxon>Magnoliopsida</taxon>
        <taxon>eudicotyledons</taxon>
        <taxon>Gunneridae</taxon>
        <taxon>Pentapetalae</taxon>
        <taxon>rosids</taxon>
        <taxon>fabids</taxon>
        <taxon>Fabales</taxon>
        <taxon>Fabaceae</taxon>
        <taxon>Papilionoideae</taxon>
        <taxon>50 kb inversion clade</taxon>
        <taxon>NPAAA clade</taxon>
        <taxon>indigoferoid/millettioid clade</taxon>
        <taxon>Abreae</taxon>
        <taxon>Abrus</taxon>
    </lineage>
</organism>
<reference evidence="3" key="2">
    <citation type="submission" date="2025-08" db="UniProtKB">
        <authorList>
            <consortium name="RefSeq"/>
        </authorList>
    </citation>
    <scope>IDENTIFICATION</scope>
    <source>
        <tissue evidence="3">Young leaves</tissue>
    </source>
</reference>
<evidence type="ECO:0000313" key="2">
    <source>
        <dbReference type="Proteomes" id="UP000694853"/>
    </source>
</evidence>
<dbReference type="SUPFAM" id="SSF51445">
    <property type="entry name" value="(Trans)glycosidases"/>
    <property type="match status" value="1"/>
</dbReference>
<gene>
    <name evidence="3" type="primary">LOC113850903</name>
</gene>
<keyword evidence="2" id="KW-1185">Reference proteome</keyword>
<dbReference type="GO" id="GO:0005975">
    <property type="term" value="P:carbohydrate metabolic process"/>
    <property type="evidence" value="ECO:0007669"/>
    <property type="project" value="InterPro"/>
</dbReference>
<dbReference type="PROSITE" id="PS51910">
    <property type="entry name" value="GH18_2"/>
    <property type="match status" value="1"/>
</dbReference>
<dbReference type="Gene3D" id="3.20.20.80">
    <property type="entry name" value="Glycosidases"/>
    <property type="match status" value="1"/>
</dbReference>
<dbReference type="AlphaFoldDB" id="A0A8B8K2H7"/>
<dbReference type="OrthoDB" id="1395031at2759"/>
<dbReference type="GeneID" id="113850903"/>
<dbReference type="InterPro" id="IPR001223">
    <property type="entry name" value="Glyco_hydro18_cat"/>
</dbReference>
<name>A0A8B8K2H7_ABRPR</name>
<proteinExistence type="predicted"/>
<dbReference type="PANTHER" id="PTHR46476">
    <property type="entry name" value="CHITINASE 2-LIKE"/>
    <property type="match status" value="1"/>
</dbReference>
<reference evidence="2" key="1">
    <citation type="journal article" date="2019" name="Toxins">
        <title>Detection of Abrin-Like and Prepropulchellin-Like Toxin Genes and Transcripts Using Whole Genome Sequencing and Full-Length Transcript Sequencing of Abrus precatorius.</title>
        <authorList>
            <person name="Hovde B.T."/>
            <person name="Daligault H.E."/>
            <person name="Hanschen E.R."/>
            <person name="Kunde Y.A."/>
            <person name="Johnson M.B."/>
            <person name="Starkenburg S.R."/>
            <person name="Johnson S.L."/>
        </authorList>
    </citation>
    <scope>NUCLEOTIDE SEQUENCE [LARGE SCALE GENOMIC DNA]</scope>
</reference>
<dbReference type="Pfam" id="PF00704">
    <property type="entry name" value="Glyco_hydro_18"/>
    <property type="match status" value="1"/>
</dbReference>
<accession>A0A8B8K2H7</accession>
<evidence type="ECO:0000313" key="3">
    <source>
        <dbReference type="RefSeq" id="XP_027337223.1"/>
    </source>
</evidence>
<dbReference type="PRINTS" id="PR00551">
    <property type="entry name" value="2SGLOBULIN"/>
</dbReference>
<dbReference type="InterPro" id="IPR017853">
    <property type="entry name" value="GH"/>
</dbReference>
<evidence type="ECO:0000259" key="1">
    <source>
        <dbReference type="PROSITE" id="PS51910"/>
    </source>
</evidence>
<feature type="domain" description="GH18" evidence="1">
    <location>
        <begin position="5"/>
        <end position="287"/>
    </location>
</feature>
<dbReference type="InterPro" id="IPR000677">
    <property type="entry name" value="Chitinase-like"/>
</dbReference>
<dbReference type="RefSeq" id="XP_027337223.1">
    <property type="nucleotide sequence ID" value="XM_027481422.1"/>
</dbReference>
<dbReference type="PANTHER" id="PTHR46476:SF13">
    <property type="entry name" value="2, PUTATIVE, EXPRESSED-RELATED"/>
    <property type="match status" value="1"/>
</dbReference>